<dbReference type="PANTHER" id="PTHR47039">
    <property type="entry name" value="INOSITOL POLYPHOSPHATE 5-PHOSPHATASE E"/>
    <property type="match status" value="1"/>
</dbReference>
<dbReference type="Pfam" id="PF22669">
    <property type="entry name" value="Exo_endo_phos2"/>
    <property type="match status" value="1"/>
</dbReference>
<feature type="compositionally biased region" description="Basic and acidic residues" evidence="1">
    <location>
        <begin position="207"/>
        <end position="216"/>
    </location>
</feature>
<dbReference type="GO" id="GO:0016791">
    <property type="term" value="F:phosphatase activity"/>
    <property type="evidence" value="ECO:0007669"/>
    <property type="project" value="InterPro"/>
</dbReference>
<dbReference type="SMART" id="SM00128">
    <property type="entry name" value="IPPc"/>
    <property type="match status" value="1"/>
</dbReference>
<dbReference type="InterPro" id="IPR000300">
    <property type="entry name" value="IPPc"/>
</dbReference>
<sequence>MEADDQAGKLKPPTGDNASITSTSKKSKKKSAVAKLAERKRRSSGSEFGSSASLQSSKTSPKGQDNLEGNKSNNTSGNTGSETKNKTVKDKTSSEDITPKPAPRHRKTTAGNSDWDPPPKLDEYESDGSPPKNEDGVVNKKAPSDATIHRFRALKMANDPSGSMESLKNLQFVPKPPETPKKEKTANNQKGEKRNREPYSSGDEQEIEAKASKKQTESFIDLKSQTLKYSKVADADDVFMTSETTPEKKKMTDSETDLKNVRSEYEKVVMGSPGSKLTRAGQLPPVSPKNYPPPVGNISSASLKTSIRSDAAHQLHRYFSDSGPNSSRRLSSSLTMPPISTQEARASVSIIGASELDKYFPDRRVTVWAGTWNVVEIKECKESLTDFLLPESNEFLQDIYAIGTQENNIPRRDWEVTLQATLGPNHVLFHSASHGALHLAIFIRRDLIWFCSVAEEDIVTTRAVTMVKTKGAVAISFCFFGTSMLFVNSHFTSDDGRLKERINDFHKVSSTLKTPKFLHSSSQNNNVNDVTSQFDCVFWVGDLNFRIEKGRHTVEDLVKAIVEEQHPNFEDLLKGDELFNCISQEQVFNGYQEGRINFKPTYKFDIDSDVYDTSSKLRIPSYTDRVLFRSKKKNGIACLNYDAVMNLKVSDHRPVFGVFEALIKPGRDTVPLAAGQFDRDIYREANKQRQIIQEKSPKNQKSSNVCTVQ</sequence>
<dbReference type="AlphaFoldDB" id="A0AA88XNC6"/>
<protein>
    <recommendedName>
        <fullName evidence="2">Inositol polyphosphate-related phosphatase domain-containing protein</fullName>
    </recommendedName>
</protein>
<evidence type="ECO:0000313" key="3">
    <source>
        <dbReference type="EMBL" id="KAK3087489.1"/>
    </source>
</evidence>
<dbReference type="InterPro" id="IPR036691">
    <property type="entry name" value="Endo/exonu/phosph_ase_sf"/>
</dbReference>
<feature type="compositionally biased region" description="Low complexity" evidence="1">
    <location>
        <begin position="45"/>
        <end position="57"/>
    </location>
</feature>
<accession>A0AA88XNC6</accession>
<reference evidence="3" key="1">
    <citation type="submission" date="2019-08" db="EMBL/GenBank/DDBJ databases">
        <title>The improved chromosome-level genome for the pearl oyster Pinctada fucata martensii using PacBio sequencing and Hi-C.</title>
        <authorList>
            <person name="Zheng Z."/>
        </authorList>
    </citation>
    <scope>NUCLEOTIDE SEQUENCE</scope>
    <source>
        <strain evidence="3">ZZ-2019</strain>
        <tissue evidence="3">Adductor muscle</tissue>
    </source>
</reference>
<dbReference type="SUPFAM" id="SSF56219">
    <property type="entry name" value="DNase I-like"/>
    <property type="match status" value="1"/>
</dbReference>
<feature type="compositionally biased region" description="Pro residues" evidence="1">
    <location>
        <begin position="285"/>
        <end position="294"/>
    </location>
</feature>
<feature type="domain" description="Inositol polyphosphate-related phosphatase" evidence="2">
    <location>
        <begin position="363"/>
        <end position="667"/>
    </location>
</feature>
<feature type="region of interest" description="Disordered" evidence="1">
    <location>
        <begin position="1"/>
        <end position="217"/>
    </location>
</feature>
<feature type="compositionally biased region" description="Polar residues" evidence="1">
    <location>
        <begin position="160"/>
        <end position="169"/>
    </location>
</feature>
<evidence type="ECO:0000313" key="4">
    <source>
        <dbReference type="Proteomes" id="UP001186944"/>
    </source>
</evidence>
<feature type="compositionally biased region" description="Basic and acidic residues" evidence="1">
    <location>
        <begin position="178"/>
        <end position="197"/>
    </location>
</feature>
<dbReference type="EMBL" id="VSWD01000011">
    <property type="protein sequence ID" value="KAK3087489.1"/>
    <property type="molecule type" value="Genomic_DNA"/>
</dbReference>
<evidence type="ECO:0000259" key="2">
    <source>
        <dbReference type="SMART" id="SM00128"/>
    </source>
</evidence>
<feature type="compositionally biased region" description="Low complexity" evidence="1">
    <location>
        <begin position="69"/>
        <end position="82"/>
    </location>
</feature>
<feature type="compositionally biased region" description="Basic and acidic residues" evidence="1">
    <location>
        <begin position="83"/>
        <end position="98"/>
    </location>
</feature>
<keyword evidence="4" id="KW-1185">Reference proteome</keyword>
<comment type="caution">
    <text evidence="3">The sequence shown here is derived from an EMBL/GenBank/DDBJ whole genome shotgun (WGS) entry which is preliminary data.</text>
</comment>
<name>A0AA88XNC6_PINIB</name>
<dbReference type="InterPro" id="IPR053321">
    <property type="entry name" value="IPP-5-Phosphatase_Type_IV"/>
</dbReference>
<dbReference type="PANTHER" id="PTHR47039:SF1">
    <property type="entry name" value="INOSITOL POLYPHOSPHATE 5-PHOSPHATASE E"/>
    <property type="match status" value="1"/>
</dbReference>
<dbReference type="Proteomes" id="UP001186944">
    <property type="component" value="Unassembled WGS sequence"/>
</dbReference>
<proteinExistence type="predicted"/>
<feature type="compositionally biased region" description="Basic residues" evidence="1">
    <location>
        <begin position="25"/>
        <end position="43"/>
    </location>
</feature>
<organism evidence="3 4">
    <name type="scientific">Pinctada imbricata</name>
    <name type="common">Atlantic pearl-oyster</name>
    <name type="synonym">Pinctada martensii</name>
    <dbReference type="NCBI Taxonomy" id="66713"/>
    <lineage>
        <taxon>Eukaryota</taxon>
        <taxon>Metazoa</taxon>
        <taxon>Spiralia</taxon>
        <taxon>Lophotrochozoa</taxon>
        <taxon>Mollusca</taxon>
        <taxon>Bivalvia</taxon>
        <taxon>Autobranchia</taxon>
        <taxon>Pteriomorphia</taxon>
        <taxon>Pterioida</taxon>
        <taxon>Pterioidea</taxon>
        <taxon>Pteriidae</taxon>
        <taxon>Pinctada</taxon>
    </lineage>
</organism>
<evidence type="ECO:0000256" key="1">
    <source>
        <dbReference type="SAM" id="MobiDB-lite"/>
    </source>
</evidence>
<feature type="region of interest" description="Disordered" evidence="1">
    <location>
        <begin position="269"/>
        <end position="294"/>
    </location>
</feature>
<dbReference type="GO" id="GO:0046856">
    <property type="term" value="P:phosphatidylinositol dephosphorylation"/>
    <property type="evidence" value="ECO:0007669"/>
    <property type="project" value="InterPro"/>
</dbReference>
<gene>
    <name evidence="3" type="ORF">FSP39_006595</name>
</gene>
<dbReference type="Gene3D" id="3.60.10.10">
    <property type="entry name" value="Endonuclease/exonuclease/phosphatase"/>
    <property type="match status" value="1"/>
</dbReference>